<dbReference type="PRINTS" id="PR00866">
    <property type="entry name" value="RNADNAPOLMS"/>
</dbReference>
<sequence length="304" mass="34657">MGMKEQDGINLINKVIANENLWNAYEKVKSNKGAPGVDGITVYQLKSHMEKYLQPLKQKLMEGTYQPQPVKRVAIPKPDGSKRYLGIPCVLDRVVQQAILQVIEPIIDPYFSENSFGFRKGKNAHQAIKLAERYYQEGYRVVVDCDLKSYFDTIHHQRVRAYLEEFISDKIVLKLIWKFLRSGILDKDIYIETTEGAPQGGPLSPILANVYLNNLDRELEKRGHRFIRYADDFVIYVKSKRAGVRVMDSVASYIEKDLGLVINQKKSTVCGATSATFLGFNIHNLMGKLVADQVSRQNNDLKIN</sequence>
<dbReference type="GO" id="GO:0051607">
    <property type="term" value="P:defense response to virus"/>
    <property type="evidence" value="ECO:0007669"/>
    <property type="project" value="UniProtKB-KW"/>
</dbReference>
<dbReference type="AlphaFoldDB" id="A0AA90QSJ4"/>
<reference evidence="11" key="1">
    <citation type="submission" date="2023-08" db="EMBL/GenBank/DDBJ databases">
        <title>Nitrogen cycling bacteria in agricultural field soils.</title>
        <authorList>
            <person name="Jang J."/>
        </authorList>
    </citation>
    <scope>NUCLEOTIDE SEQUENCE</scope>
    <source>
        <strain evidence="11">PS3-36</strain>
    </source>
</reference>
<comment type="caution">
    <text evidence="11">The sequence shown here is derived from an EMBL/GenBank/DDBJ whole genome shotgun (WGS) entry which is preliminary data.</text>
</comment>
<comment type="catalytic activity">
    <reaction evidence="9">
        <text>DNA(n) + a 2'-deoxyribonucleoside 5'-triphosphate = DNA(n+1) + diphosphate</text>
        <dbReference type="Rhea" id="RHEA:22508"/>
        <dbReference type="Rhea" id="RHEA-COMP:17339"/>
        <dbReference type="Rhea" id="RHEA-COMP:17340"/>
        <dbReference type="ChEBI" id="CHEBI:33019"/>
        <dbReference type="ChEBI" id="CHEBI:61560"/>
        <dbReference type="ChEBI" id="CHEBI:173112"/>
        <dbReference type="EC" id="2.7.7.49"/>
    </reaction>
</comment>
<organism evidence="11 12">
    <name type="scientific">Bacillus salipaludis</name>
    <dbReference type="NCBI Taxonomy" id="2547811"/>
    <lineage>
        <taxon>Bacteria</taxon>
        <taxon>Bacillati</taxon>
        <taxon>Bacillota</taxon>
        <taxon>Bacilli</taxon>
        <taxon>Bacillales</taxon>
        <taxon>Bacillaceae</taxon>
        <taxon>Bacillus</taxon>
    </lineage>
</organism>
<dbReference type="InterPro" id="IPR051083">
    <property type="entry name" value="GrpII_Intron_Splice-Mob/Def"/>
</dbReference>
<evidence type="ECO:0000256" key="3">
    <source>
        <dbReference type="ARBA" id="ARBA00022695"/>
    </source>
</evidence>
<dbReference type="EC" id="2.7.7.49" evidence="1"/>
<keyword evidence="2 11" id="KW-0808">Transferase</keyword>
<accession>A0AA90QSJ4</accession>
<dbReference type="RefSeq" id="WP_308913736.1">
    <property type="nucleotide sequence ID" value="NZ_JAVGVR010000001.1"/>
</dbReference>
<evidence type="ECO:0000256" key="6">
    <source>
        <dbReference type="ARBA" id="ARBA00022918"/>
    </source>
</evidence>
<dbReference type="PANTHER" id="PTHR34047">
    <property type="entry name" value="NUCLEAR INTRON MATURASE 1, MITOCHONDRIAL-RELATED"/>
    <property type="match status" value="1"/>
</dbReference>
<evidence type="ECO:0000313" key="12">
    <source>
        <dbReference type="Proteomes" id="UP001178888"/>
    </source>
</evidence>
<dbReference type="EMBL" id="JAVGVR010000001">
    <property type="protein sequence ID" value="MDQ6598840.1"/>
    <property type="molecule type" value="Genomic_DNA"/>
</dbReference>
<proteinExistence type="inferred from homology"/>
<comment type="similarity">
    <text evidence="8">Belongs to the bacterial reverse transcriptase family.</text>
</comment>
<evidence type="ECO:0000256" key="4">
    <source>
        <dbReference type="ARBA" id="ARBA00022723"/>
    </source>
</evidence>
<dbReference type="GO" id="GO:0003964">
    <property type="term" value="F:RNA-directed DNA polymerase activity"/>
    <property type="evidence" value="ECO:0007669"/>
    <property type="project" value="UniProtKB-KW"/>
</dbReference>
<evidence type="ECO:0000259" key="10">
    <source>
        <dbReference type="PROSITE" id="PS50878"/>
    </source>
</evidence>
<protein>
    <recommendedName>
        <fullName evidence="1">RNA-directed DNA polymerase</fullName>
        <ecNumber evidence="1">2.7.7.49</ecNumber>
    </recommendedName>
</protein>
<dbReference type="CDD" id="cd01651">
    <property type="entry name" value="RT_G2_intron"/>
    <property type="match status" value="1"/>
</dbReference>
<dbReference type="InterPro" id="IPR043128">
    <property type="entry name" value="Rev_trsase/Diguanyl_cyclase"/>
</dbReference>
<dbReference type="InterPro" id="IPR000477">
    <property type="entry name" value="RT_dom"/>
</dbReference>
<dbReference type="PANTHER" id="PTHR34047:SF8">
    <property type="entry name" value="PROTEIN YKFC"/>
    <property type="match status" value="1"/>
</dbReference>
<keyword evidence="3 11" id="KW-0548">Nucleotidyltransferase</keyword>
<evidence type="ECO:0000256" key="7">
    <source>
        <dbReference type="ARBA" id="ARBA00023118"/>
    </source>
</evidence>
<dbReference type="Proteomes" id="UP001178888">
    <property type="component" value="Unassembled WGS sequence"/>
</dbReference>
<keyword evidence="7" id="KW-0051">Antiviral defense</keyword>
<keyword evidence="5" id="KW-0460">Magnesium</keyword>
<evidence type="ECO:0000256" key="8">
    <source>
        <dbReference type="ARBA" id="ARBA00034120"/>
    </source>
</evidence>
<dbReference type="Gene3D" id="3.30.70.270">
    <property type="match status" value="1"/>
</dbReference>
<evidence type="ECO:0000256" key="2">
    <source>
        <dbReference type="ARBA" id="ARBA00022679"/>
    </source>
</evidence>
<keyword evidence="4" id="KW-0479">Metal-binding</keyword>
<dbReference type="InterPro" id="IPR030931">
    <property type="entry name" value="Group_II_RT_mat"/>
</dbReference>
<keyword evidence="12" id="KW-1185">Reference proteome</keyword>
<dbReference type="PROSITE" id="PS50878">
    <property type="entry name" value="RT_POL"/>
    <property type="match status" value="1"/>
</dbReference>
<evidence type="ECO:0000313" key="11">
    <source>
        <dbReference type="EMBL" id="MDQ6598840.1"/>
    </source>
</evidence>
<dbReference type="InterPro" id="IPR000123">
    <property type="entry name" value="Reverse_transcriptase_msDNA"/>
</dbReference>
<dbReference type="Pfam" id="PF00078">
    <property type="entry name" value="RVT_1"/>
    <property type="match status" value="1"/>
</dbReference>
<dbReference type="InterPro" id="IPR043502">
    <property type="entry name" value="DNA/RNA_pol_sf"/>
</dbReference>
<evidence type="ECO:0000256" key="5">
    <source>
        <dbReference type="ARBA" id="ARBA00022842"/>
    </source>
</evidence>
<gene>
    <name evidence="11" type="primary">ltrA</name>
    <name evidence="11" type="ORF">RCG21_21185</name>
</gene>
<name>A0AA90QSJ4_9BACI</name>
<dbReference type="NCBIfam" id="TIGR04416">
    <property type="entry name" value="group_II_RT_mat"/>
    <property type="match status" value="1"/>
</dbReference>
<keyword evidence="6 11" id="KW-0695">RNA-directed DNA polymerase</keyword>
<dbReference type="SUPFAM" id="SSF56672">
    <property type="entry name" value="DNA/RNA polymerases"/>
    <property type="match status" value="1"/>
</dbReference>
<evidence type="ECO:0000256" key="1">
    <source>
        <dbReference type="ARBA" id="ARBA00012493"/>
    </source>
</evidence>
<feature type="domain" description="Reverse transcriptase" evidence="10">
    <location>
        <begin position="56"/>
        <end position="282"/>
    </location>
</feature>
<dbReference type="GO" id="GO:0046872">
    <property type="term" value="F:metal ion binding"/>
    <property type="evidence" value="ECO:0007669"/>
    <property type="project" value="UniProtKB-KW"/>
</dbReference>
<dbReference type="GO" id="GO:0003723">
    <property type="term" value="F:RNA binding"/>
    <property type="evidence" value="ECO:0007669"/>
    <property type="project" value="InterPro"/>
</dbReference>
<evidence type="ECO:0000256" key="9">
    <source>
        <dbReference type="ARBA" id="ARBA00048173"/>
    </source>
</evidence>